<dbReference type="GO" id="GO:0020037">
    <property type="term" value="F:heme binding"/>
    <property type="evidence" value="ECO:0007669"/>
    <property type="project" value="InterPro"/>
</dbReference>
<evidence type="ECO:0008006" key="5">
    <source>
        <dbReference type="Google" id="ProtNLM"/>
    </source>
</evidence>
<dbReference type="Proteomes" id="UP001147695">
    <property type="component" value="Unassembled WGS sequence"/>
</dbReference>
<dbReference type="InterPro" id="IPR002401">
    <property type="entry name" value="Cyt_P450_E_grp-I"/>
</dbReference>
<proteinExistence type="inferred from homology"/>
<dbReference type="GO" id="GO:0004497">
    <property type="term" value="F:monooxygenase activity"/>
    <property type="evidence" value="ECO:0007669"/>
    <property type="project" value="InterPro"/>
</dbReference>
<reference evidence="3" key="2">
    <citation type="journal article" date="2023" name="IMA Fungus">
        <title>Comparative genomic study of the Penicillium genus elucidates a diverse pangenome and 15 lateral gene transfer events.</title>
        <authorList>
            <person name="Petersen C."/>
            <person name="Sorensen T."/>
            <person name="Nielsen M.R."/>
            <person name="Sondergaard T.E."/>
            <person name="Sorensen J.L."/>
            <person name="Fitzpatrick D.A."/>
            <person name="Frisvad J.C."/>
            <person name="Nielsen K.L."/>
        </authorList>
    </citation>
    <scope>NUCLEOTIDE SEQUENCE</scope>
    <source>
        <strain evidence="3">IBT 35673</strain>
    </source>
</reference>
<dbReference type="AlphaFoldDB" id="A0A9W9U6F4"/>
<evidence type="ECO:0000313" key="4">
    <source>
        <dbReference type="Proteomes" id="UP001147695"/>
    </source>
</evidence>
<dbReference type="PRINTS" id="PR00463">
    <property type="entry name" value="EP450I"/>
</dbReference>
<dbReference type="EMBL" id="JAPZBQ010000006">
    <property type="protein sequence ID" value="KAJ5322696.1"/>
    <property type="molecule type" value="Genomic_DNA"/>
</dbReference>
<feature type="binding site" description="axial binding residue" evidence="2">
    <location>
        <position position="294"/>
    </location>
    <ligand>
        <name>heme</name>
        <dbReference type="ChEBI" id="CHEBI:30413"/>
    </ligand>
    <ligandPart>
        <name>Fe</name>
        <dbReference type="ChEBI" id="CHEBI:18248"/>
    </ligandPart>
</feature>
<comment type="similarity">
    <text evidence="1">Belongs to the cytochrome P450 family.</text>
</comment>
<keyword evidence="2" id="KW-0349">Heme</keyword>
<dbReference type="PANTHER" id="PTHR24305:SF166">
    <property type="entry name" value="CYTOCHROME P450 12A4, MITOCHONDRIAL-RELATED"/>
    <property type="match status" value="1"/>
</dbReference>
<dbReference type="Gene3D" id="1.10.630.10">
    <property type="entry name" value="Cytochrome P450"/>
    <property type="match status" value="1"/>
</dbReference>
<dbReference type="InterPro" id="IPR036396">
    <property type="entry name" value="Cyt_P450_sf"/>
</dbReference>
<dbReference type="PANTHER" id="PTHR24305">
    <property type="entry name" value="CYTOCHROME P450"/>
    <property type="match status" value="1"/>
</dbReference>
<reference evidence="3" key="1">
    <citation type="submission" date="2022-12" db="EMBL/GenBank/DDBJ databases">
        <authorList>
            <person name="Petersen C."/>
        </authorList>
    </citation>
    <scope>NUCLEOTIDE SEQUENCE</scope>
    <source>
        <strain evidence="3">IBT 35673</strain>
    </source>
</reference>
<dbReference type="PRINTS" id="PR00385">
    <property type="entry name" value="P450"/>
</dbReference>
<comment type="caution">
    <text evidence="3">The sequence shown here is derived from an EMBL/GenBank/DDBJ whole genome shotgun (WGS) entry which is preliminary data.</text>
</comment>
<dbReference type="InterPro" id="IPR050121">
    <property type="entry name" value="Cytochrome_P450_monoxygenase"/>
</dbReference>
<gene>
    <name evidence="3" type="ORF">N7452_010985</name>
</gene>
<evidence type="ECO:0000256" key="1">
    <source>
        <dbReference type="ARBA" id="ARBA00010617"/>
    </source>
</evidence>
<dbReference type="Pfam" id="PF00067">
    <property type="entry name" value="p450"/>
    <property type="match status" value="1"/>
</dbReference>
<organism evidence="3 4">
    <name type="scientific">Penicillium brevicompactum</name>
    <dbReference type="NCBI Taxonomy" id="5074"/>
    <lineage>
        <taxon>Eukaryota</taxon>
        <taxon>Fungi</taxon>
        <taxon>Dikarya</taxon>
        <taxon>Ascomycota</taxon>
        <taxon>Pezizomycotina</taxon>
        <taxon>Eurotiomycetes</taxon>
        <taxon>Eurotiomycetidae</taxon>
        <taxon>Eurotiales</taxon>
        <taxon>Aspergillaceae</taxon>
        <taxon>Penicillium</taxon>
    </lineage>
</organism>
<keyword evidence="2" id="KW-0479">Metal-binding</keyword>
<keyword evidence="2" id="KW-0408">Iron</keyword>
<dbReference type="InterPro" id="IPR001128">
    <property type="entry name" value="Cyt_P450"/>
</dbReference>
<accession>A0A9W9U6F4</accession>
<evidence type="ECO:0000313" key="3">
    <source>
        <dbReference type="EMBL" id="KAJ5322696.1"/>
    </source>
</evidence>
<name>A0A9W9U6F4_PENBR</name>
<dbReference type="GO" id="GO:0005506">
    <property type="term" value="F:iron ion binding"/>
    <property type="evidence" value="ECO:0007669"/>
    <property type="project" value="InterPro"/>
</dbReference>
<sequence length="354" mass="39247">MTTALSSEADSEIDISNWASRYALDVIGLAGFGKDFGAIKNESNSLVKAFHSMFDVTKQKRVLFFLGSLLPWKLVRKLPLKHNKEFSEAIQTIRRSCQTIIEEKRAISTGTPIQDTDLLSIAMGNGLFTDEGLIDQVMTFLAAGHETTASVLTWAIYVLALNPKIQQQLRDEIRNNLEPLHAGSDYSAESISRLPFLYAVCNEVLRMFTPVRLTMREATRDTFLQDIAIPRGTKIMISSCATNMDESLWGPDATEFNPHRWLNVDSEGKLKVNSGGGAGSNYAMLTFLQGHRICVGQGFARAEFACMLAGWVGRFEFVMKNEEMADMNKIKIASGITVKPANGMRVSVRPVSGY</sequence>
<evidence type="ECO:0000256" key="2">
    <source>
        <dbReference type="PIRSR" id="PIRSR602401-1"/>
    </source>
</evidence>
<comment type="cofactor">
    <cofactor evidence="2">
        <name>heme</name>
        <dbReference type="ChEBI" id="CHEBI:30413"/>
    </cofactor>
</comment>
<dbReference type="GO" id="GO:0016705">
    <property type="term" value="F:oxidoreductase activity, acting on paired donors, with incorporation or reduction of molecular oxygen"/>
    <property type="evidence" value="ECO:0007669"/>
    <property type="project" value="InterPro"/>
</dbReference>
<protein>
    <recommendedName>
        <fullName evidence="5">Cytochrome P450</fullName>
    </recommendedName>
</protein>
<dbReference type="SUPFAM" id="SSF48264">
    <property type="entry name" value="Cytochrome P450"/>
    <property type="match status" value="1"/>
</dbReference>
<dbReference type="GO" id="GO:0043386">
    <property type="term" value="P:mycotoxin biosynthetic process"/>
    <property type="evidence" value="ECO:0007669"/>
    <property type="project" value="UniProtKB-ARBA"/>
</dbReference>